<dbReference type="Pfam" id="PF00664">
    <property type="entry name" value="ABC_membrane"/>
    <property type="match status" value="1"/>
</dbReference>
<reference evidence="15 16" key="1">
    <citation type="submission" date="2024-04" db="EMBL/GenBank/DDBJ databases">
        <authorList>
            <consortium name="Genoscope - CEA"/>
            <person name="William W."/>
        </authorList>
    </citation>
    <scope>NUCLEOTIDE SEQUENCE [LARGE SCALE GENOMIC DNA]</scope>
</reference>
<dbReference type="CDD" id="cd03244">
    <property type="entry name" value="ABCC_MRP_domain2"/>
    <property type="match status" value="1"/>
</dbReference>
<keyword evidence="5" id="KW-0677">Repeat</keyword>
<name>A0AAV2I7A6_LYMST</name>
<evidence type="ECO:0000256" key="7">
    <source>
        <dbReference type="ARBA" id="ARBA00022840"/>
    </source>
</evidence>
<dbReference type="InterPro" id="IPR003439">
    <property type="entry name" value="ABC_transporter-like_ATP-bd"/>
</dbReference>
<dbReference type="EMBL" id="CAXITT010000395">
    <property type="protein sequence ID" value="CAL1540697.1"/>
    <property type="molecule type" value="Genomic_DNA"/>
</dbReference>
<dbReference type="GO" id="GO:0005524">
    <property type="term" value="F:ATP binding"/>
    <property type="evidence" value="ECO:0007669"/>
    <property type="project" value="UniProtKB-KW"/>
</dbReference>
<evidence type="ECO:0000256" key="2">
    <source>
        <dbReference type="ARBA" id="ARBA00009726"/>
    </source>
</evidence>
<comment type="catalytic activity">
    <reaction evidence="11">
        <text>leukotriene C4(in) + ATP + H2O = leukotriene C4(out) + ADP + phosphate + H(+)</text>
        <dbReference type="Rhea" id="RHEA:38963"/>
        <dbReference type="ChEBI" id="CHEBI:15377"/>
        <dbReference type="ChEBI" id="CHEBI:15378"/>
        <dbReference type="ChEBI" id="CHEBI:30616"/>
        <dbReference type="ChEBI" id="CHEBI:43474"/>
        <dbReference type="ChEBI" id="CHEBI:57973"/>
        <dbReference type="ChEBI" id="CHEBI:456216"/>
    </reaction>
    <physiologicalReaction direction="left-to-right" evidence="11">
        <dbReference type="Rhea" id="RHEA:38964"/>
    </physiologicalReaction>
</comment>
<evidence type="ECO:0000256" key="10">
    <source>
        <dbReference type="ARBA" id="ARBA00024220"/>
    </source>
</evidence>
<dbReference type="InterPro" id="IPR011527">
    <property type="entry name" value="ABC1_TM_dom"/>
</dbReference>
<evidence type="ECO:0000256" key="11">
    <source>
        <dbReference type="ARBA" id="ARBA00047523"/>
    </source>
</evidence>
<proteinExistence type="inferred from homology"/>
<dbReference type="PANTHER" id="PTHR24223:SF443">
    <property type="entry name" value="MULTIDRUG-RESISTANCE LIKE PROTEIN 1, ISOFORM I"/>
    <property type="match status" value="1"/>
</dbReference>
<keyword evidence="3" id="KW-0813">Transport</keyword>
<evidence type="ECO:0000313" key="15">
    <source>
        <dbReference type="EMBL" id="CAL1540697.1"/>
    </source>
</evidence>
<feature type="domain" description="ABC transmembrane type-1" evidence="14">
    <location>
        <begin position="144"/>
        <end position="429"/>
    </location>
</feature>
<keyword evidence="7" id="KW-0067">ATP-binding</keyword>
<keyword evidence="4 12" id="KW-0812">Transmembrane</keyword>
<feature type="transmembrane region" description="Helical" evidence="12">
    <location>
        <begin position="135"/>
        <end position="162"/>
    </location>
</feature>
<dbReference type="PANTHER" id="PTHR24223">
    <property type="entry name" value="ATP-BINDING CASSETTE SUB-FAMILY C"/>
    <property type="match status" value="1"/>
</dbReference>
<accession>A0AAV2I7A6</accession>
<evidence type="ECO:0000259" key="13">
    <source>
        <dbReference type="PROSITE" id="PS50893"/>
    </source>
</evidence>
<dbReference type="Gene3D" id="3.40.50.300">
    <property type="entry name" value="P-loop containing nucleotide triphosphate hydrolases"/>
    <property type="match status" value="1"/>
</dbReference>
<evidence type="ECO:0000256" key="1">
    <source>
        <dbReference type="ARBA" id="ARBA00004128"/>
    </source>
</evidence>
<dbReference type="FunFam" id="1.20.1560.10:FF:000001">
    <property type="entry name" value="ATP-binding cassette subfamily C member 1"/>
    <property type="match status" value="1"/>
</dbReference>
<feature type="domain" description="ABC transporter" evidence="13">
    <location>
        <begin position="461"/>
        <end position="700"/>
    </location>
</feature>
<dbReference type="Pfam" id="PF00005">
    <property type="entry name" value="ABC_tran"/>
    <property type="match status" value="1"/>
</dbReference>
<evidence type="ECO:0000256" key="12">
    <source>
        <dbReference type="SAM" id="Phobius"/>
    </source>
</evidence>
<dbReference type="SUPFAM" id="SSF52540">
    <property type="entry name" value="P-loop containing nucleoside triphosphate hydrolases"/>
    <property type="match status" value="1"/>
</dbReference>
<dbReference type="Gene3D" id="1.20.1560.10">
    <property type="entry name" value="ABC transporter type 1, transmembrane domain"/>
    <property type="match status" value="1"/>
</dbReference>
<dbReference type="SUPFAM" id="SSF90123">
    <property type="entry name" value="ABC transporter transmembrane region"/>
    <property type="match status" value="1"/>
</dbReference>
<dbReference type="CDD" id="cd18603">
    <property type="entry name" value="ABC_6TM_MRP1_2_3_6_D2_like"/>
    <property type="match status" value="1"/>
</dbReference>
<protein>
    <recommendedName>
        <fullName evidence="10">ABC-type glutathione-S-conjugate transporter</fullName>
        <ecNumber evidence="10">7.6.2.3</ecNumber>
    </recommendedName>
</protein>
<evidence type="ECO:0000259" key="14">
    <source>
        <dbReference type="PROSITE" id="PS50929"/>
    </source>
</evidence>
<dbReference type="GO" id="GO:0015431">
    <property type="term" value="F:ABC-type glutathione S-conjugate transporter activity"/>
    <property type="evidence" value="ECO:0007669"/>
    <property type="project" value="UniProtKB-EC"/>
</dbReference>
<evidence type="ECO:0000256" key="9">
    <source>
        <dbReference type="ARBA" id="ARBA00023136"/>
    </source>
</evidence>
<comment type="subcellular location">
    <subcellularLocation>
        <location evidence="1">Vacuole membrane</location>
        <topology evidence="1">Multi-pass membrane protein</topology>
    </subcellularLocation>
</comment>
<keyword evidence="6" id="KW-0547">Nucleotide-binding</keyword>
<feature type="transmembrane region" description="Helical" evidence="12">
    <location>
        <begin position="190"/>
        <end position="213"/>
    </location>
</feature>
<organism evidence="15 16">
    <name type="scientific">Lymnaea stagnalis</name>
    <name type="common">Great pond snail</name>
    <name type="synonym">Helix stagnalis</name>
    <dbReference type="NCBI Taxonomy" id="6523"/>
    <lineage>
        <taxon>Eukaryota</taxon>
        <taxon>Metazoa</taxon>
        <taxon>Spiralia</taxon>
        <taxon>Lophotrochozoa</taxon>
        <taxon>Mollusca</taxon>
        <taxon>Gastropoda</taxon>
        <taxon>Heterobranchia</taxon>
        <taxon>Euthyneura</taxon>
        <taxon>Panpulmonata</taxon>
        <taxon>Hygrophila</taxon>
        <taxon>Lymnaeoidea</taxon>
        <taxon>Lymnaeidae</taxon>
        <taxon>Lymnaea</taxon>
    </lineage>
</organism>
<dbReference type="PROSITE" id="PS50893">
    <property type="entry name" value="ABC_TRANSPORTER_2"/>
    <property type="match status" value="1"/>
</dbReference>
<dbReference type="InterPro" id="IPR050173">
    <property type="entry name" value="ABC_transporter_C-like"/>
</dbReference>
<keyword evidence="8 12" id="KW-1133">Transmembrane helix</keyword>
<evidence type="ECO:0000256" key="6">
    <source>
        <dbReference type="ARBA" id="ARBA00022741"/>
    </source>
</evidence>
<dbReference type="GO" id="GO:0005774">
    <property type="term" value="C:vacuolar membrane"/>
    <property type="evidence" value="ECO:0007669"/>
    <property type="project" value="UniProtKB-SubCell"/>
</dbReference>
<dbReference type="EC" id="7.6.2.3" evidence="10"/>
<evidence type="ECO:0000313" key="16">
    <source>
        <dbReference type="Proteomes" id="UP001497497"/>
    </source>
</evidence>
<comment type="similarity">
    <text evidence="2">Belongs to the ABC transporter superfamily. ABCC family. Conjugate transporter (TC 3.A.1.208) subfamily.</text>
</comment>
<dbReference type="InterPro" id="IPR003593">
    <property type="entry name" value="AAA+_ATPase"/>
</dbReference>
<dbReference type="AlphaFoldDB" id="A0AAV2I7A6"/>
<dbReference type="SMART" id="SM00382">
    <property type="entry name" value="AAA"/>
    <property type="match status" value="1"/>
</dbReference>
<dbReference type="InterPro" id="IPR036640">
    <property type="entry name" value="ABC1_TM_sf"/>
</dbReference>
<evidence type="ECO:0000256" key="5">
    <source>
        <dbReference type="ARBA" id="ARBA00022737"/>
    </source>
</evidence>
<dbReference type="Proteomes" id="UP001497497">
    <property type="component" value="Unassembled WGS sequence"/>
</dbReference>
<dbReference type="FunFam" id="3.40.50.300:FF:000074">
    <property type="entry name" value="Multidrug resistance-associated protein 5 isoform 1"/>
    <property type="match status" value="1"/>
</dbReference>
<gene>
    <name evidence="15" type="ORF">GSLYS_00014346001</name>
</gene>
<keyword evidence="16" id="KW-1185">Reference proteome</keyword>
<sequence length="714" mass="80560">MVDIILVLHEGRLIQSGSYEDLLSRDGPFAQFLKNYLMDDDVVDDPEISFIRTEIWKRVDSVTSDGLTSADEDDRPRRRRLRRTSTLDFTTDPSKYEECFSNESTLMEHGYKLIEEEISAKGKVKGSVLWDFIKAFGGCFAVCLLVLLLVYQGVGVGANIWLSLWTDDPYLTNQTLSDTELYQTKTYTYLAVYSALGLIQAICALAFVANISLRMVAASKRLHDALLENIMRQPMRFFDTTPLGRVINRFSRDVDIIDTSMARLVRLFFQQLFAVLSVLVVITYTTPIFIAAAAPIMFVYYLVQKFYVPSSRQLRRNESTTRSPIYSHFSETLCGGSTIRAFKAVDRFASESQRRVDINNAYFYAFTSASRWIRIRLELLGNMIVLSAALLGVTADGLTGSLVGLSVSYALQVTSTLNELIQNSTQLESNVVSVERIVEYSKLPQEPAWGTSSHKLSSDWPRLGDIVFRSYSTRYRPDLELVLKNVSCHIEDGEKIGIVGRTGAGKSSMSMALFRLIESVGGSIIIDDVNIADIGLHDLRSRLTIIPQDPVLFSGTLRFNIDPFRLHSDDDIWTTLEYAKLKTFVAELPGGLSFVCEEGGQNLSVGQRQLVCLTRSLMRKNKILILDEATAAVDIETDELIQQSIRLCFRDCTVLTVAHRLTTIMDYDRILVLENGRIAEFDTVEHLLDNKQSIFYSMAKEANLLLYKPDNFKL</sequence>
<comment type="caution">
    <text evidence="15">The sequence shown here is derived from an EMBL/GenBank/DDBJ whole genome shotgun (WGS) entry which is preliminary data.</text>
</comment>
<dbReference type="InterPro" id="IPR027417">
    <property type="entry name" value="P-loop_NTPase"/>
</dbReference>
<evidence type="ECO:0000256" key="4">
    <source>
        <dbReference type="ARBA" id="ARBA00022692"/>
    </source>
</evidence>
<dbReference type="GO" id="GO:0016887">
    <property type="term" value="F:ATP hydrolysis activity"/>
    <property type="evidence" value="ECO:0007669"/>
    <property type="project" value="InterPro"/>
</dbReference>
<dbReference type="PROSITE" id="PS50929">
    <property type="entry name" value="ABC_TM1F"/>
    <property type="match status" value="1"/>
</dbReference>
<keyword evidence="9 12" id="KW-0472">Membrane</keyword>
<evidence type="ECO:0000256" key="8">
    <source>
        <dbReference type="ARBA" id="ARBA00022989"/>
    </source>
</evidence>
<evidence type="ECO:0000256" key="3">
    <source>
        <dbReference type="ARBA" id="ARBA00022448"/>
    </source>
</evidence>